<sequence>MLRFIAKRLGLLVITLVGLSLLLFMWVRALPGGPATAMLGEKATPEAIEAINKAYGFDRPVWEQYFTYISKVMVGDFGNSTQSQRPVLQQFADQFPATAELAFFAILFAVLIGIPLGYWAARHYGKWQDNTSVILSLLGVVIPVFFLAFILKWIFAVELGWLPTDGRQDIRLDATHYTNFYVFDGLITGEFDAAWDAFKHLILPGIALGSIPLAIITRITRAAVLEVQGADYVRTAKAKGMTNKILRKRFILRNAMLPVATTVGLQLGLLFAGAVLTETVFAFQGIGYGIAQAISNADYPVLQAYIIFIALIYAVINLVVDLLYGVIDPRVRVK</sequence>
<dbReference type="PANTHER" id="PTHR43163">
    <property type="entry name" value="DIPEPTIDE TRANSPORT SYSTEM PERMEASE PROTEIN DPPB-RELATED"/>
    <property type="match status" value="1"/>
</dbReference>
<organism evidence="9 10">
    <name type="scientific">Galactobacter valiniphilus</name>
    <dbReference type="NCBI Taxonomy" id="2676122"/>
    <lineage>
        <taxon>Bacteria</taxon>
        <taxon>Bacillati</taxon>
        <taxon>Actinomycetota</taxon>
        <taxon>Actinomycetes</taxon>
        <taxon>Micrococcales</taxon>
        <taxon>Micrococcaceae</taxon>
        <taxon>Galactobacter</taxon>
    </lineage>
</organism>
<evidence type="ECO:0000256" key="1">
    <source>
        <dbReference type="ARBA" id="ARBA00004651"/>
    </source>
</evidence>
<keyword evidence="3" id="KW-1003">Cell membrane</keyword>
<dbReference type="Proteomes" id="UP000265419">
    <property type="component" value="Unassembled WGS sequence"/>
</dbReference>
<dbReference type="InterPro" id="IPR045621">
    <property type="entry name" value="BPD_transp_1_N"/>
</dbReference>
<gene>
    <name evidence="9" type="ORF">DWB68_03075</name>
</gene>
<evidence type="ECO:0000313" key="10">
    <source>
        <dbReference type="Proteomes" id="UP000265419"/>
    </source>
</evidence>
<dbReference type="InterPro" id="IPR035906">
    <property type="entry name" value="MetI-like_sf"/>
</dbReference>
<keyword evidence="2 7" id="KW-0813">Transport</keyword>
<dbReference type="EMBL" id="QQXK01000004">
    <property type="protein sequence ID" value="RII43298.1"/>
    <property type="molecule type" value="Genomic_DNA"/>
</dbReference>
<dbReference type="Gene3D" id="1.10.3720.10">
    <property type="entry name" value="MetI-like"/>
    <property type="match status" value="1"/>
</dbReference>
<name>A0A399JCN6_9MICC</name>
<dbReference type="AlphaFoldDB" id="A0A399JCN6"/>
<keyword evidence="5 7" id="KW-1133">Transmembrane helix</keyword>
<dbReference type="GO" id="GO:0055085">
    <property type="term" value="P:transmembrane transport"/>
    <property type="evidence" value="ECO:0007669"/>
    <property type="project" value="InterPro"/>
</dbReference>
<feature type="transmembrane region" description="Helical" evidence="7">
    <location>
        <begin position="305"/>
        <end position="327"/>
    </location>
</feature>
<comment type="caution">
    <text evidence="9">The sequence shown here is derived from an EMBL/GenBank/DDBJ whole genome shotgun (WGS) entry which is preliminary data.</text>
</comment>
<keyword evidence="6 7" id="KW-0472">Membrane</keyword>
<dbReference type="GO" id="GO:0005886">
    <property type="term" value="C:plasma membrane"/>
    <property type="evidence" value="ECO:0007669"/>
    <property type="project" value="UniProtKB-SubCell"/>
</dbReference>
<accession>A0A399JCN6</accession>
<feature type="transmembrane region" description="Helical" evidence="7">
    <location>
        <begin position="101"/>
        <end position="121"/>
    </location>
</feature>
<dbReference type="InterPro" id="IPR000515">
    <property type="entry name" value="MetI-like"/>
</dbReference>
<dbReference type="PANTHER" id="PTHR43163:SF6">
    <property type="entry name" value="DIPEPTIDE TRANSPORT SYSTEM PERMEASE PROTEIN DPPB-RELATED"/>
    <property type="match status" value="1"/>
</dbReference>
<feature type="transmembrane region" description="Helical" evidence="7">
    <location>
        <begin position="133"/>
        <end position="155"/>
    </location>
</feature>
<feature type="transmembrane region" description="Helical" evidence="7">
    <location>
        <begin position="197"/>
        <end position="216"/>
    </location>
</feature>
<dbReference type="PROSITE" id="PS50928">
    <property type="entry name" value="ABC_TM1"/>
    <property type="match status" value="1"/>
</dbReference>
<keyword evidence="4 7" id="KW-0812">Transmembrane</keyword>
<evidence type="ECO:0000256" key="3">
    <source>
        <dbReference type="ARBA" id="ARBA00022475"/>
    </source>
</evidence>
<dbReference type="CDD" id="cd06261">
    <property type="entry name" value="TM_PBP2"/>
    <property type="match status" value="1"/>
</dbReference>
<evidence type="ECO:0000256" key="6">
    <source>
        <dbReference type="ARBA" id="ARBA00023136"/>
    </source>
</evidence>
<comment type="subcellular location">
    <subcellularLocation>
        <location evidence="1 7">Cell membrane</location>
        <topology evidence="1 7">Multi-pass membrane protein</topology>
    </subcellularLocation>
</comment>
<evidence type="ECO:0000256" key="2">
    <source>
        <dbReference type="ARBA" id="ARBA00022448"/>
    </source>
</evidence>
<dbReference type="SUPFAM" id="SSF161098">
    <property type="entry name" value="MetI-like"/>
    <property type="match status" value="1"/>
</dbReference>
<evidence type="ECO:0000256" key="4">
    <source>
        <dbReference type="ARBA" id="ARBA00022692"/>
    </source>
</evidence>
<dbReference type="Pfam" id="PF19300">
    <property type="entry name" value="BPD_transp_1_N"/>
    <property type="match status" value="1"/>
</dbReference>
<evidence type="ECO:0000256" key="7">
    <source>
        <dbReference type="RuleBase" id="RU363032"/>
    </source>
</evidence>
<feature type="domain" description="ABC transmembrane type-1" evidence="8">
    <location>
        <begin position="95"/>
        <end position="324"/>
    </location>
</feature>
<dbReference type="RefSeq" id="WP_119423669.1">
    <property type="nucleotide sequence ID" value="NZ_QQXK01000004.1"/>
</dbReference>
<evidence type="ECO:0000256" key="5">
    <source>
        <dbReference type="ARBA" id="ARBA00022989"/>
    </source>
</evidence>
<dbReference type="Pfam" id="PF00528">
    <property type="entry name" value="BPD_transp_1"/>
    <property type="match status" value="1"/>
</dbReference>
<reference evidence="9 10" key="1">
    <citation type="submission" date="2018-07" db="EMBL/GenBank/DDBJ databases">
        <title>Arthrobacter sp. nov., isolated from raw cow's milk with high bacterial count.</title>
        <authorList>
            <person name="Hahne J."/>
            <person name="Isele D."/>
            <person name="Lipski A."/>
        </authorList>
    </citation>
    <scope>NUCLEOTIDE SEQUENCE [LARGE SCALE GENOMIC DNA]</scope>
    <source>
        <strain evidence="9 10">JZ R-35</strain>
    </source>
</reference>
<protein>
    <submittedName>
        <fullName evidence="9">ABC transporter permease</fullName>
    </submittedName>
</protein>
<proteinExistence type="inferred from homology"/>
<keyword evidence="10" id="KW-1185">Reference proteome</keyword>
<evidence type="ECO:0000313" key="9">
    <source>
        <dbReference type="EMBL" id="RII43298.1"/>
    </source>
</evidence>
<feature type="transmembrane region" description="Helical" evidence="7">
    <location>
        <begin position="255"/>
        <end position="276"/>
    </location>
</feature>
<evidence type="ECO:0000259" key="8">
    <source>
        <dbReference type="PROSITE" id="PS50928"/>
    </source>
</evidence>
<comment type="similarity">
    <text evidence="7">Belongs to the binding-protein-dependent transport system permease family.</text>
</comment>